<keyword evidence="2 4" id="KW-0863">Zinc-finger</keyword>
<dbReference type="PANTHER" id="PTHR25462">
    <property type="entry name" value="BONUS, ISOFORM C-RELATED"/>
    <property type="match status" value="1"/>
</dbReference>
<dbReference type="SUPFAM" id="SSF57845">
    <property type="entry name" value="B-box zinc-binding domain"/>
    <property type="match status" value="1"/>
</dbReference>
<dbReference type="OrthoDB" id="6097561at2759"/>
<dbReference type="SMART" id="SM00184">
    <property type="entry name" value="RING"/>
    <property type="match status" value="1"/>
</dbReference>
<dbReference type="Pfam" id="PF13639">
    <property type="entry name" value="zf-RING_2"/>
    <property type="match status" value="1"/>
</dbReference>
<keyword evidence="3" id="KW-0862">Zinc</keyword>
<evidence type="ECO:0000256" key="2">
    <source>
        <dbReference type="ARBA" id="ARBA00022771"/>
    </source>
</evidence>
<sequence>MTSQTPALSIERLKRHFLECTICKEQYDDEEKHPRVLPCLHSFCYSCLKRLIEQTKYTCPLCNSDFKTENTTADFFPKDNTRRDLLDFVHAADESTFLPCDECDENEKSVARCKDCFKFLGENCLKAHKSMKTFAKHKVFALRDVTFDVNSISDFRSAGICSNHDEVLKLYCAGKECQAPICHSCCLTSHMDDKNHVRRNINEVYSKKKDNLLEKEIRLKDMANELNQLSSKVVQTLEYLDENSKEVENEITAIFQTAIEMLQRRRNYLLEEVKEMKKDKEIVLQKQKEEIFFLRQNIIDACEFLNQSLASKNHAAFLILSNTIAERFDYLLNTDFNKVPHDVNLINFRKCNLGAYFQLIVNMLGWVATTTAYNLNTVVNISQTVKKDEVFGLEINFYDFTNSQISEKIIATCTFFDEKDKVITDCAEKLMIEDGVGKYKTSCTIADDTKSISRICIKVNGNDFHCVKLDTTVEDGGEDCTNGTETKVTEQDMETGLSDHKEKYAVTDDRIEDKLTEHKIEKILKDHAQNDSASGDGKGNILTGHEKGDIDSEKRNVDTLFDKHATLDSTNEHELSNYGEDKTVTMQINNEEQKNHIILYTLPKKSEMLQ</sequence>
<dbReference type="Gene3D" id="3.30.40.10">
    <property type="entry name" value="Zinc/RING finger domain, C3HC4 (zinc finger)"/>
    <property type="match status" value="1"/>
</dbReference>
<dbReference type="SMART" id="SM00502">
    <property type="entry name" value="BBC"/>
    <property type="match status" value="1"/>
</dbReference>
<reference evidence="8 9" key="1">
    <citation type="submission" date="2020-06" db="EMBL/GenBank/DDBJ databases">
        <authorList>
            <person name="Li R."/>
            <person name="Bekaert M."/>
        </authorList>
    </citation>
    <scope>NUCLEOTIDE SEQUENCE [LARGE SCALE GENOMIC DNA]</scope>
    <source>
        <strain evidence="9">wild</strain>
    </source>
</reference>
<dbReference type="SUPFAM" id="SSF57850">
    <property type="entry name" value="RING/U-box"/>
    <property type="match status" value="1"/>
</dbReference>
<keyword evidence="1" id="KW-0479">Metal-binding</keyword>
<dbReference type="InterPro" id="IPR001841">
    <property type="entry name" value="Znf_RING"/>
</dbReference>
<dbReference type="InterPro" id="IPR003649">
    <property type="entry name" value="Bbox_C"/>
</dbReference>
<dbReference type="Proteomes" id="UP000507470">
    <property type="component" value="Unassembled WGS sequence"/>
</dbReference>
<feature type="coiled-coil region" evidence="5">
    <location>
        <begin position="205"/>
        <end position="232"/>
    </location>
</feature>
<gene>
    <name evidence="8" type="ORF">MCOR_50103</name>
</gene>
<dbReference type="InterPro" id="IPR047153">
    <property type="entry name" value="TRIM45/56/19-like"/>
</dbReference>
<dbReference type="EMBL" id="CACVKT020008776">
    <property type="protein sequence ID" value="CAC5417611.1"/>
    <property type="molecule type" value="Genomic_DNA"/>
</dbReference>
<evidence type="ECO:0000259" key="7">
    <source>
        <dbReference type="PROSITE" id="PS50089"/>
    </source>
</evidence>
<dbReference type="PROSITE" id="PS50089">
    <property type="entry name" value="ZF_RING_2"/>
    <property type="match status" value="1"/>
</dbReference>
<evidence type="ECO:0000256" key="4">
    <source>
        <dbReference type="PROSITE-ProRule" id="PRU00175"/>
    </source>
</evidence>
<evidence type="ECO:0000256" key="6">
    <source>
        <dbReference type="SAM" id="MobiDB-lite"/>
    </source>
</evidence>
<evidence type="ECO:0000313" key="9">
    <source>
        <dbReference type="Proteomes" id="UP000507470"/>
    </source>
</evidence>
<dbReference type="InterPro" id="IPR017907">
    <property type="entry name" value="Znf_RING_CS"/>
</dbReference>
<dbReference type="AlphaFoldDB" id="A0A6J8EEY2"/>
<dbReference type="Gene3D" id="3.30.160.60">
    <property type="entry name" value="Classic Zinc Finger"/>
    <property type="match status" value="1"/>
</dbReference>
<organism evidence="8 9">
    <name type="scientific">Mytilus coruscus</name>
    <name type="common">Sea mussel</name>
    <dbReference type="NCBI Taxonomy" id="42192"/>
    <lineage>
        <taxon>Eukaryota</taxon>
        <taxon>Metazoa</taxon>
        <taxon>Spiralia</taxon>
        <taxon>Lophotrochozoa</taxon>
        <taxon>Mollusca</taxon>
        <taxon>Bivalvia</taxon>
        <taxon>Autobranchia</taxon>
        <taxon>Pteriomorphia</taxon>
        <taxon>Mytilida</taxon>
        <taxon>Mytiloidea</taxon>
        <taxon>Mytilidae</taxon>
        <taxon>Mytilinae</taxon>
        <taxon>Mytilus</taxon>
    </lineage>
</organism>
<feature type="domain" description="RING-type" evidence="7">
    <location>
        <begin position="20"/>
        <end position="63"/>
    </location>
</feature>
<feature type="coiled-coil region" evidence="5">
    <location>
        <begin position="259"/>
        <end position="290"/>
    </location>
</feature>
<evidence type="ECO:0000313" key="8">
    <source>
        <dbReference type="EMBL" id="CAC5417611.1"/>
    </source>
</evidence>
<dbReference type="InterPro" id="IPR000315">
    <property type="entry name" value="Znf_B-box"/>
</dbReference>
<keyword evidence="9" id="KW-1185">Reference proteome</keyword>
<dbReference type="PANTHER" id="PTHR25462:SF296">
    <property type="entry name" value="MEIOTIC P26, ISOFORM F"/>
    <property type="match status" value="1"/>
</dbReference>
<dbReference type="PROSITE" id="PS00518">
    <property type="entry name" value="ZF_RING_1"/>
    <property type="match status" value="1"/>
</dbReference>
<evidence type="ECO:0000256" key="5">
    <source>
        <dbReference type="SAM" id="Coils"/>
    </source>
</evidence>
<dbReference type="InterPro" id="IPR013083">
    <property type="entry name" value="Znf_RING/FYVE/PHD"/>
</dbReference>
<dbReference type="SMART" id="SM00336">
    <property type="entry name" value="BBOX"/>
    <property type="match status" value="2"/>
</dbReference>
<evidence type="ECO:0000256" key="3">
    <source>
        <dbReference type="ARBA" id="ARBA00022833"/>
    </source>
</evidence>
<feature type="region of interest" description="Disordered" evidence="6">
    <location>
        <begin position="527"/>
        <end position="554"/>
    </location>
</feature>
<keyword evidence="5" id="KW-0175">Coiled coil</keyword>
<dbReference type="CDD" id="cd16449">
    <property type="entry name" value="RING-HC"/>
    <property type="match status" value="1"/>
</dbReference>
<evidence type="ECO:0000256" key="1">
    <source>
        <dbReference type="ARBA" id="ARBA00022723"/>
    </source>
</evidence>
<accession>A0A6J8EEY2</accession>
<feature type="compositionally biased region" description="Basic and acidic residues" evidence="6">
    <location>
        <begin position="544"/>
        <end position="554"/>
    </location>
</feature>
<name>A0A6J8EEY2_MYTCO</name>
<protein>
    <recommendedName>
        <fullName evidence="7">RING-type domain-containing protein</fullName>
    </recommendedName>
</protein>
<proteinExistence type="predicted"/>
<dbReference type="GO" id="GO:0008270">
    <property type="term" value="F:zinc ion binding"/>
    <property type="evidence" value="ECO:0007669"/>
    <property type="project" value="UniProtKB-KW"/>
</dbReference>